<keyword evidence="8" id="KW-1185">Reference proteome</keyword>
<evidence type="ECO:0000313" key="7">
    <source>
        <dbReference type="EMBL" id="ABC23305.1"/>
    </source>
</evidence>
<dbReference type="SUPFAM" id="SSF52172">
    <property type="entry name" value="CheY-like"/>
    <property type="match status" value="1"/>
</dbReference>
<dbReference type="GO" id="GO:0000160">
    <property type="term" value="P:phosphorelay signal transduction system"/>
    <property type="evidence" value="ECO:0007669"/>
    <property type="project" value="InterPro"/>
</dbReference>
<dbReference type="Gene3D" id="1.20.120.50">
    <property type="entry name" value="Hemerythrin-like"/>
    <property type="match status" value="1"/>
</dbReference>
<evidence type="ECO:0000256" key="5">
    <source>
        <dbReference type="PROSITE-ProRule" id="PRU00169"/>
    </source>
</evidence>
<evidence type="ECO:0000256" key="2">
    <source>
        <dbReference type="ARBA" id="ARBA00022553"/>
    </source>
</evidence>
<dbReference type="InterPro" id="IPR035938">
    <property type="entry name" value="Hemerythrin-like_sf"/>
</dbReference>
<protein>
    <submittedName>
        <fullName evidence="7">Response regulator receiver domain protein (CheY)</fullName>
    </submittedName>
</protein>
<dbReference type="SUPFAM" id="SSF47188">
    <property type="entry name" value="Hemerythrin-like"/>
    <property type="match status" value="1"/>
</dbReference>
<name>Q2RRE0_RHORT</name>
<feature type="domain" description="Response regulatory" evidence="6">
    <location>
        <begin position="162"/>
        <end position="282"/>
    </location>
</feature>
<keyword evidence="4" id="KW-0408">Iron</keyword>
<reference evidence="7 8" key="1">
    <citation type="journal article" date="2011" name="Stand. Genomic Sci.">
        <title>Complete genome sequence of Rhodospirillum rubrum type strain (S1).</title>
        <authorList>
            <person name="Munk A.C."/>
            <person name="Copeland A."/>
            <person name="Lucas S."/>
            <person name="Lapidus A."/>
            <person name="Del Rio T.G."/>
            <person name="Barry K."/>
            <person name="Detter J.C."/>
            <person name="Hammon N."/>
            <person name="Israni S."/>
            <person name="Pitluck S."/>
            <person name="Brettin T."/>
            <person name="Bruce D."/>
            <person name="Han C."/>
            <person name="Tapia R."/>
            <person name="Gilna P."/>
            <person name="Schmutz J."/>
            <person name="Larimer F."/>
            <person name="Land M."/>
            <person name="Kyrpides N.C."/>
            <person name="Mavromatis K."/>
            <person name="Richardson P."/>
            <person name="Rohde M."/>
            <person name="Goker M."/>
            <person name="Klenk H.P."/>
            <person name="Zhang Y."/>
            <person name="Roberts G.P."/>
            <person name="Reslewic S."/>
            <person name="Schwartz D.C."/>
        </authorList>
    </citation>
    <scope>NUCLEOTIDE SEQUENCE [LARGE SCALE GENOMIC DNA]</scope>
    <source>
        <strain evidence="8">ATCC 11170 / ATH 1.1.1 / DSM 467 / LMG 4362 / NCIMB 8255 / S1</strain>
    </source>
</reference>
<evidence type="ECO:0000256" key="3">
    <source>
        <dbReference type="ARBA" id="ARBA00022723"/>
    </source>
</evidence>
<dbReference type="CDD" id="cd12107">
    <property type="entry name" value="Hemerythrin"/>
    <property type="match status" value="1"/>
</dbReference>
<dbReference type="PROSITE" id="PS50110">
    <property type="entry name" value="RESPONSE_REGULATORY"/>
    <property type="match status" value="1"/>
</dbReference>
<keyword evidence="3" id="KW-0479">Metal-binding</keyword>
<evidence type="ECO:0000313" key="8">
    <source>
        <dbReference type="Proteomes" id="UP000001929"/>
    </source>
</evidence>
<dbReference type="EMBL" id="CP000230">
    <property type="protein sequence ID" value="ABC23305.1"/>
    <property type="molecule type" value="Genomic_DNA"/>
</dbReference>
<dbReference type="KEGG" id="rru:Rru_A2505"/>
<keyword evidence="2 5" id="KW-0597">Phosphoprotein</keyword>
<dbReference type="RefSeq" id="WP_011390258.1">
    <property type="nucleotide sequence ID" value="NC_007643.1"/>
</dbReference>
<evidence type="ECO:0000259" key="6">
    <source>
        <dbReference type="PROSITE" id="PS50110"/>
    </source>
</evidence>
<evidence type="ECO:0000256" key="4">
    <source>
        <dbReference type="ARBA" id="ARBA00023004"/>
    </source>
</evidence>
<dbReference type="InterPro" id="IPR050595">
    <property type="entry name" value="Bact_response_regulator"/>
</dbReference>
<dbReference type="PANTHER" id="PTHR44591">
    <property type="entry name" value="STRESS RESPONSE REGULATOR PROTEIN 1"/>
    <property type="match status" value="1"/>
</dbReference>
<gene>
    <name evidence="7" type="ordered locus">Rru_A2505</name>
</gene>
<organism evidence="7 8">
    <name type="scientific">Rhodospirillum rubrum (strain ATCC 11170 / ATH 1.1.1 / DSM 467 / LMG 4362 / NCIMB 8255 / S1)</name>
    <dbReference type="NCBI Taxonomy" id="269796"/>
    <lineage>
        <taxon>Bacteria</taxon>
        <taxon>Pseudomonadati</taxon>
        <taxon>Pseudomonadota</taxon>
        <taxon>Alphaproteobacteria</taxon>
        <taxon>Rhodospirillales</taxon>
        <taxon>Rhodospirillaceae</taxon>
        <taxon>Rhodospirillum</taxon>
    </lineage>
</organism>
<comment type="similarity">
    <text evidence="1">Belongs to the hemerythrin family.</text>
</comment>
<accession>Q2RRE0</accession>
<dbReference type="GO" id="GO:0046872">
    <property type="term" value="F:metal ion binding"/>
    <property type="evidence" value="ECO:0007669"/>
    <property type="project" value="UniProtKB-KW"/>
</dbReference>
<dbReference type="EnsemblBacteria" id="ABC23305">
    <property type="protein sequence ID" value="ABC23305"/>
    <property type="gene ID" value="Rru_A2505"/>
</dbReference>
<dbReference type="eggNOG" id="COG0784">
    <property type="taxonomic scope" value="Bacteria"/>
</dbReference>
<dbReference type="Gene3D" id="3.40.50.2300">
    <property type="match status" value="1"/>
</dbReference>
<dbReference type="InterPro" id="IPR012827">
    <property type="entry name" value="Hemerythrin_metal-bd"/>
</dbReference>
<feature type="modified residue" description="4-aspartylphosphate" evidence="5">
    <location>
        <position position="212"/>
    </location>
</feature>
<dbReference type="InterPro" id="IPR001789">
    <property type="entry name" value="Sig_transdc_resp-reg_receiver"/>
</dbReference>
<dbReference type="PANTHER" id="PTHR44591:SF3">
    <property type="entry name" value="RESPONSE REGULATORY DOMAIN-CONTAINING PROTEIN"/>
    <property type="match status" value="1"/>
</dbReference>
<dbReference type="AlphaFoldDB" id="Q2RRE0"/>
<proteinExistence type="inferred from homology"/>
<dbReference type="PATRIC" id="fig|269796.9.peg.2611"/>
<sequence length="316" mass="34934">MTEEPATPGQGDLSLFNWSEERRLGVRLMDRDHQVVCHQAGLLAAGVDRGDGAAMAAGARFLQDYIPRMFEREDRLMANTNHPERGAHQDAHRQLLVGLMTRTSGPIETAASVLAAVETWIRGHIDAHDRPLARHVLEAAIDPFAATGGRRLLGSVQWDRLSVMVVDGQFAFRRTARDMLVALGVATVIEARDGVEALKQLPNHKIDALLVDLYMAPMDGVEFTHLMRNIADSPNPRALIILMTGAEVSQGLINRALDAGIHDLMKKPISQDALRARLERHLLAPLPFHEVGRYLLPVHPDRNATLLRRQAASLSR</sequence>
<dbReference type="Pfam" id="PF00072">
    <property type="entry name" value="Response_reg"/>
    <property type="match status" value="1"/>
</dbReference>
<dbReference type="Proteomes" id="UP000001929">
    <property type="component" value="Chromosome"/>
</dbReference>
<dbReference type="STRING" id="269796.Rru_A2505"/>
<dbReference type="InterPro" id="IPR011006">
    <property type="entry name" value="CheY-like_superfamily"/>
</dbReference>
<evidence type="ECO:0000256" key="1">
    <source>
        <dbReference type="ARBA" id="ARBA00010587"/>
    </source>
</evidence>
<dbReference type="SMART" id="SM00448">
    <property type="entry name" value="REC"/>
    <property type="match status" value="1"/>
</dbReference>
<dbReference type="HOGENOM" id="CLU_966054_0_0_5"/>